<dbReference type="GO" id="GO:0006355">
    <property type="term" value="P:regulation of DNA-templated transcription"/>
    <property type="evidence" value="ECO:0007669"/>
    <property type="project" value="InterPro"/>
</dbReference>
<evidence type="ECO:0000256" key="5">
    <source>
        <dbReference type="PROSITE-ProRule" id="PRU00169"/>
    </source>
</evidence>
<feature type="domain" description="HTH luxR-type" evidence="6">
    <location>
        <begin position="153"/>
        <end position="218"/>
    </location>
</feature>
<dbReference type="Pfam" id="PF00196">
    <property type="entry name" value="GerE"/>
    <property type="match status" value="1"/>
</dbReference>
<dbReference type="Proteomes" id="UP000249754">
    <property type="component" value="Unassembled WGS sequence"/>
</dbReference>
<evidence type="ECO:0000313" key="9">
    <source>
        <dbReference type="Proteomes" id="UP000249754"/>
    </source>
</evidence>
<sequence>MDLNMGEAYSENVKILITDDHLVIRHGLSFVIKEFLPMASISGTSSLASTLQYLTNEKVNLLILDINMPGGNSFEMIEMIKEVQPDIKILLFSAYDEEIYGLRYLKTGVNGYLAKNASEKEIQDAVIKVLSKGKYLSDKLQDQMINMSGNKYDGNSLHQLTNRELEIARLLVKGERTSSISEKLSLKLSTVSTHKNRIFEKLKIDNIYGLITEFKFDS</sequence>
<dbReference type="InterPro" id="IPR039420">
    <property type="entry name" value="WalR-like"/>
</dbReference>
<accession>A0A327RW24</accession>
<feature type="domain" description="Response regulatory" evidence="7">
    <location>
        <begin position="14"/>
        <end position="130"/>
    </location>
</feature>
<protein>
    <submittedName>
        <fullName evidence="8">DNA-binding NarL/FixJ family response regulator</fullName>
    </submittedName>
</protein>
<keyword evidence="1 5" id="KW-0597">Phosphoprotein</keyword>
<dbReference type="Gene3D" id="3.40.50.2300">
    <property type="match status" value="1"/>
</dbReference>
<evidence type="ECO:0000259" key="7">
    <source>
        <dbReference type="PROSITE" id="PS50110"/>
    </source>
</evidence>
<dbReference type="SUPFAM" id="SSF46894">
    <property type="entry name" value="C-terminal effector domain of the bipartite response regulators"/>
    <property type="match status" value="1"/>
</dbReference>
<dbReference type="PANTHER" id="PTHR43214:SF41">
    <property type="entry name" value="NITRATE_NITRITE RESPONSE REGULATOR PROTEIN NARP"/>
    <property type="match status" value="1"/>
</dbReference>
<dbReference type="GO" id="GO:0000160">
    <property type="term" value="P:phosphorelay signal transduction system"/>
    <property type="evidence" value="ECO:0007669"/>
    <property type="project" value="InterPro"/>
</dbReference>
<comment type="caution">
    <text evidence="8">The sequence shown here is derived from an EMBL/GenBank/DDBJ whole genome shotgun (WGS) entry which is preliminary data.</text>
</comment>
<dbReference type="SMART" id="SM00421">
    <property type="entry name" value="HTH_LUXR"/>
    <property type="match status" value="1"/>
</dbReference>
<dbReference type="AlphaFoldDB" id="A0A327RW24"/>
<evidence type="ECO:0000256" key="1">
    <source>
        <dbReference type="ARBA" id="ARBA00022553"/>
    </source>
</evidence>
<name>A0A327RW24_9SPHI</name>
<dbReference type="PROSITE" id="PS50110">
    <property type="entry name" value="RESPONSE_REGULATORY"/>
    <property type="match status" value="1"/>
</dbReference>
<dbReference type="EMBL" id="QLLR01000054">
    <property type="protein sequence ID" value="RAJ19974.1"/>
    <property type="molecule type" value="Genomic_DNA"/>
</dbReference>
<dbReference type="CDD" id="cd06170">
    <property type="entry name" value="LuxR_C_like"/>
    <property type="match status" value="1"/>
</dbReference>
<dbReference type="InterPro" id="IPR000792">
    <property type="entry name" value="Tscrpt_reg_LuxR_C"/>
</dbReference>
<evidence type="ECO:0000259" key="6">
    <source>
        <dbReference type="PROSITE" id="PS50043"/>
    </source>
</evidence>
<dbReference type="CDD" id="cd17535">
    <property type="entry name" value="REC_NarL-like"/>
    <property type="match status" value="1"/>
</dbReference>
<dbReference type="InterPro" id="IPR058245">
    <property type="entry name" value="NreC/VraR/RcsB-like_REC"/>
</dbReference>
<dbReference type="PRINTS" id="PR00038">
    <property type="entry name" value="HTHLUXR"/>
</dbReference>
<dbReference type="PROSITE" id="PS00622">
    <property type="entry name" value="HTH_LUXR_1"/>
    <property type="match status" value="1"/>
</dbReference>
<feature type="modified residue" description="4-aspartylphosphate" evidence="5">
    <location>
        <position position="65"/>
    </location>
</feature>
<dbReference type="InterPro" id="IPR016032">
    <property type="entry name" value="Sig_transdc_resp-reg_C-effctor"/>
</dbReference>
<dbReference type="PROSITE" id="PS50043">
    <property type="entry name" value="HTH_LUXR_2"/>
    <property type="match status" value="1"/>
</dbReference>
<dbReference type="InterPro" id="IPR011006">
    <property type="entry name" value="CheY-like_superfamily"/>
</dbReference>
<organism evidence="8 9">
    <name type="scientific">Pedobacter cryoconitis</name>
    <dbReference type="NCBI Taxonomy" id="188932"/>
    <lineage>
        <taxon>Bacteria</taxon>
        <taxon>Pseudomonadati</taxon>
        <taxon>Bacteroidota</taxon>
        <taxon>Sphingobacteriia</taxon>
        <taxon>Sphingobacteriales</taxon>
        <taxon>Sphingobacteriaceae</taxon>
        <taxon>Pedobacter</taxon>
    </lineage>
</organism>
<dbReference type="PANTHER" id="PTHR43214">
    <property type="entry name" value="TWO-COMPONENT RESPONSE REGULATOR"/>
    <property type="match status" value="1"/>
</dbReference>
<dbReference type="InterPro" id="IPR001789">
    <property type="entry name" value="Sig_transdc_resp-reg_receiver"/>
</dbReference>
<evidence type="ECO:0000256" key="2">
    <source>
        <dbReference type="ARBA" id="ARBA00023015"/>
    </source>
</evidence>
<keyword evidence="4" id="KW-0804">Transcription</keyword>
<reference evidence="8 9" key="1">
    <citation type="submission" date="2018-06" db="EMBL/GenBank/DDBJ databases">
        <title>Genomic Encyclopedia of Archaeal and Bacterial Type Strains, Phase II (KMG-II): from individual species to whole genera.</title>
        <authorList>
            <person name="Goeker M."/>
        </authorList>
    </citation>
    <scope>NUCLEOTIDE SEQUENCE [LARGE SCALE GENOMIC DNA]</scope>
    <source>
        <strain evidence="8 9">DSM 14825</strain>
    </source>
</reference>
<proteinExistence type="predicted"/>
<evidence type="ECO:0000256" key="3">
    <source>
        <dbReference type="ARBA" id="ARBA00023125"/>
    </source>
</evidence>
<dbReference type="GO" id="GO:0003677">
    <property type="term" value="F:DNA binding"/>
    <property type="evidence" value="ECO:0007669"/>
    <property type="project" value="UniProtKB-KW"/>
</dbReference>
<dbReference type="SUPFAM" id="SSF52172">
    <property type="entry name" value="CheY-like"/>
    <property type="match status" value="1"/>
</dbReference>
<dbReference type="OrthoDB" id="1013073at2"/>
<keyword evidence="3 8" id="KW-0238">DNA-binding</keyword>
<gene>
    <name evidence="8" type="ORF">LY11_05230</name>
</gene>
<dbReference type="SMART" id="SM00448">
    <property type="entry name" value="REC"/>
    <property type="match status" value="1"/>
</dbReference>
<evidence type="ECO:0000313" key="8">
    <source>
        <dbReference type="EMBL" id="RAJ19974.1"/>
    </source>
</evidence>
<keyword evidence="2" id="KW-0805">Transcription regulation</keyword>
<dbReference type="Pfam" id="PF00072">
    <property type="entry name" value="Response_reg"/>
    <property type="match status" value="1"/>
</dbReference>
<evidence type="ECO:0000256" key="4">
    <source>
        <dbReference type="ARBA" id="ARBA00023163"/>
    </source>
</evidence>